<evidence type="ECO:0000256" key="2">
    <source>
        <dbReference type="ARBA" id="ARBA00022692"/>
    </source>
</evidence>
<gene>
    <name evidence="8" type="ORF">EG327_001069</name>
</gene>
<feature type="transmembrane region" description="Helical" evidence="6">
    <location>
        <begin position="97"/>
        <end position="118"/>
    </location>
</feature>
<evidence type="ECO:0000313" key="9">
    <source>
        <dbReference type="Proteomes" id="UP000490939"/>
    </source>
</evidence>
<feature type="transmembrane region" description="Helical" evidence="6">
    <location>
        <begin position="58"/>
        <end position="85"/>
    </location>
</feature>
<evidence type="ECO:0000256" key="6">
    <source>
        <dbReference type="SAM" id="Phobius"/>
    </source>
</evidence>
<dbReference type="AlphaFoldDB" id="A0A8H3VK69"/>
<feature type="transmembrane region" description="Helical" evidence="6">
    <location>
        <begin position="386"/>
        <end position="407"/>
    </location>
</feature>
<feature type="transmembrane region" description="Helical" evidence="6">
    <location>
        <begin position="452"/>
        <end position="471"/>
    </location>
</feature>
<feature type="transmembrane region" description="Helical" evidence="6">
    <location>
        <begin position="280"/>
        <end position="300"/>
    </location>
</feature>
<feature type="region of interest" description="Disordered" evidence="5">
    <location>
        <begin position="555"/>
        <end position="586"/>
    </location>
</feature>
<comment type="subcellular location">
    <subcellularLocation>
        <location evidence="1">Membrane</location>
        <topology evidence="1">Multi-pass membrane protein</topology>
    </subcellularLocation>
</comment>
<keyword evidence="9" id="KW-1185">Reference proteome</keyword>
<protein>
    <recommendedName>
        <fullName evidence="7">Major facilitator superfamily (MFS) profile domain-containing protein</fullName>
    </recommendedName>
</protein>
<feature type="transmembrane region" description="Helical" evidence="6">
    <location>
        <begin position="360"/>
        <end position="379"/>
    </location>
</feature>
<evidence type="ECO:0000256" key="3">
    <source>
        <dbReference type="ARBA" id="ARBA00022989"/>
    </source>
</evidence>
<dbReference type="EMBL" id="WNWR01000126">
    <property type="protein sequence ID" value="KAE9990674.1"/>
    <property type="molecule type" value="Genomic_DNA"/>
</dbReference>
<proteinExistence type="predicted"/>
<feature type="transmembrane region" description="Helical" evidence="6">
    <location>
        <begin position="413"/>
        <end position="431"/>
    </location>
</feature>
<feature type="transmembrane region" description="Helical" evidence="6">
    <location>
        <begin position="255"/>
        <end position="274"/>
    </location>
</feature>
<evidence type="ECO:0000256" key="5">
    <source>
        <dbReference type="SAM" id="MobiDB-lite"/>
    </source>
</evidence>
<comment type="caution">
    <text evidence="8">The sequence shown here is derived from an EMBL/GenBank/DDBJ whole genome shotgun (WGS) entry which is preliminary data.</text>
</comment>
<feature type="domain" description="Major facilitator superfamily (MFS) profile" evidence="7">
    <location>
        <begin position="60"/>
        <end position="546"/>
    </location>
</feature>
<dbReference type="Gene3D" id="1.20.1250.20">
    <property type="entry name" value="MFS general substrate transporter like domains"/>
    <property type="match status" value="1"/>
</dbReference>
<organism evidence="8 9">
    <name type="scientific">Venturia inaequalis</name>
    <name type="common">Apple scab fungus</name>
    <dbReference type="NCBI Taxonomy" id="5025"/>
    <lineage>
        <taxon>Eukaryota</taxon>
        <taxon>Fungi</taxon>
        <taxon>Dikarya</taxon>
        <taxon>Ascomycota</taxon>
        <taxon>Pezizomycotina</taxon>
        <taxon>Dothideomycetes</taxon>
        <taxon>Pleosporomycetidae</taxon>
        <taxon>Venturiales</taxon>
        <taxon>Venturiaceae</taxon>
        <taxon>Venturia</taxon>
    </lineage>
</organism>
<feature type="transmembrane region" description="Helical" evidence="6">
    <location>
        <begin position="214"/>
        <end position="234"/>
    </location>
</feature>
<dbReference type="SUPFAM" id="SSF103473">
    <property type="entry name" value="MFS general substrate transporter"/>
    <property type="match status" value="1"/>
</dbReference>
<dbReference type="GO" id="GO:0022857">
    <property type="term" value="F:transmembrane transporter activity"/>
    <property type="evidence" value="ECO:0007669"/>
    <property type="project" value="InterPro"/>
</dbReference>
<evidence type="ECO:0000259" key="7">
    <source>
        <dbReference type="PROSITE" id="PS50850"/>
    </source>
</evidence>
<name>A0A8H3VK69_VENIN</name>
<dbReference type="InterPro" id="IPR011701">
    <property type="entry name" value="MFS"/>
</dbReference>
<dbReference type="GO" id="GO:0005886">
    <property type="term" value="C:plasma membrane"/>
    <property type="evidence" value="ECO:0007669"/>
    <property type="project" value="TreeGrafter"/>
</dbReference>
<keyword evidence="4 6" id="KW-0472">Membrane</keyword>
<dbReference type="PANTHER" id="PTHR23501:SF94">
    <property type="entry name" value="MAJOR FACILITATOR SUPERFAMILY (MFS) PROFILE DOMAIN-CONTAINING PROTEIN"/>
    <property type="match status" value="1"/>
</dbReference>
<dbReference type="InterPro" id="IPR020846">
    <property type="entry name" value="MFS_dom"/>
</dbReference>
<sequence length="586" mass="63536">MGSKLEPTEHSTPIVEMENRSSSTSHNSSIKDNENADVENARGSAAVVPNWKPSTHELLIMLSLAVISLMVSLDASIIITSLTQMTSELGGTATEGFWIGTSYLLTNAVFMPVIASLSDIFGRPVCLLTSLVFFTVGSIVAATAKTMMTLLVGRCVQGIGGGGITILALVIFTDIVPLRFRGKFYGIIQAAWAIGSLLGPVLGGAFAKNTAWRWVFYLMFPFCFVGFATIPFVLTLKPKTETLGTKLKRVDWTGYALFISSMTSFLIAISWGGVQQPWDSWRTIVPLVLGVFGLILTGFWELYRAKEPFLRRSLFYCPSAFAAYLGTFIQGLMMFGCLYYAALYFIAVRHTTFLQAGVDMLPQALALVPISIIVGGLITRANRFRWAVWSGWLIATIGTGLLVIWGANTPPTAWIPIMMTVGIGHGLILSAQNFATQAIALPRDEASAAAMYAFLRSLGSAMGVGIGGSVFQNTMAVKLKQYGLPATIAKNAESYISVMWKDGIDPVVRTQSIDAYVFGIRGTFAFFCGMGGLAGIASLFIKHFDMNKELDSDHKLGQMRGSRSPKQQHPLQGSDEGKSVQSSTRN</sequence>
<dbReference type="InterPro" id="IPR036259">
    <property type="entry name" value="MFS_trans_sf"/>
</dbReference>
<dbReference type="Pfam" id="PF07690">
    <property type="entry name" value="MFS_1"/>
    <property type="match status" value="1"/>
</dbReference>
<feature type="transmembrane region" description="Helical" evidence="6">
    <location>
        <begin position="321"/>
        <end position="348"/>
    </location>
</feature>
<feature type="transmembrane region" description="Helical" evidence="6">
    <location>
        <begin position="184"/>
        <end position="202"/>
    </location>
</feature>
<reference evidence="8 9" key="1">
    <citation type="submission" date="2019-07" db="EMBL/GenBank/DDBJ databases">
        <title>Venturia inaequalis Genome Resource.</title>
        <authorList>
            <person name="Lichtner F.J."/>
        </authorList>
    </citation>
    <scope>NUCLEOTIDE SEQUENCE [LARGE SCALE GENOMIC DNA]</scope>
    <source>
        <strain evidence="8 9">DMI_063113</strain>
    </source>
</reference>
<dbReference type="PROSITE" id="PS50850">
    <property type="entry name" value="MFS"/>
    <property type="match status" value="1"/>
</dbReference>
<feature type="transmembrane region" description="Helical" evidence="6">
    <location>
        <begin position="515"/>
        <end position="541"/>
    </location>
</feature>
<feature type="transmembrane region" description="Helical" evidence="6">
    <location>
        <begin position="150"/>
        <end position="172"/>
    </location>
</feature>
<feature type="transmembrane region" description="Helical" evidence="6">
    <location>
        <begin position="125"/>
        <end position="144"/>
    </location>
</feature>
<keyword evidence="3 6" id="KW-1133">Transmembrane helix</keyword>
<evidence type="ECO:0000256" key="1">
    <source>
        <dbReference type="ARBA" id="ARBA00004141"/>
    </source>
</evidence>
<dbReference type="Gene3D" id="1.20.1720.10">
    <property type="entry name" value="Multidrug resistance protein D"/>
    <property type="match status" value="1"/>
</dbReference>
<dbReference type="Proteomes" id="UP000490939">
    <property type="component" value="Unassembled WGS sequence"/>
</dbReference>
<dbReference type="PRINTS" id="PR01036">
    <property type="entry name" value="TCRTETB"/>
</dbReference>
<keyword evidence="2 6" id="KW-0812">Transmembrane</keyword>
<feature type="region of interest" description="Disordered" evidence="5">
    <location>
        <begin position="1"/>
        <end position="36"/>
    </location>
</feature>
<evidence type="ECO:0000313" key="8">
    <source>
        <dbReference type="EMBL" id="KAE9990674.1"/>
    </source>
</evidence>
<evidence type="ECO:0000256" key="4">
    <source>
        <dbReference type="ARBA" id="ARBA00023136"/>
    </source>
</evidence>
<accession>A0A8H3VK69</accession>
<dbReference type="PANTHER" id="PTHR23501">
    <property type="entry name" value="MAJOR FACILITATOR SUPERFAMILY"/>
    <property type="match status" value="1"/>
</dbReference>